<accession>A0ACC6SD89</accession>
<dbReference type="Proteomes" id="UP001439875">
    <property type="component" value="Unassembled WGS sequence"/>
</dbReference>
<evidence type="ECO:0000313" key="1">
    <source>
        <dbReference type="EMBL" id="MEQ2528004.1"/>
    </source>
</evidence>
<sequence length="406" mass="47029">MRRFFARIKPIWKLVVLIFLILLTFSYAMFQGGFVSWFLFYSFLPFALYSLALALYKVKNIELQREFVKTEFNAGEKLKVKIQLKRPSSFPLFYMIMEDRISDELGHSSHKNIAKTFVYPHFRRNLEFEYEIEKLPRGEHHFSGIELRLGDPLGLIEKQFHFPTEDDKIVVYPSYEDIIYRTMDNHYEQGMTASKERVQRDTSMAIGIREYQPGDRFSWINWKATAKRNDIMTKEFEQRKSHDVFICMDCAPEKRFEAIVSFSASLVRAILRKGAQVGFLSSSEDRVAIPIRSGETHQQQIFYHLAKLKDKCPVKLDLVLEGEGFGAWQNATLMLVTAQLTKRLVEKAGYYSSRKGVITIFLIKEEKEAASAEELSLKAEAQARGVQVVMVHDGRFSEAFSGVTRG</sequence>
<comment type="caution">
    <text evidence="1">The sequence shown here is derived from an EMBL/GenBank/DDBJ whole genome shotgun (WGS) entry which is preliminary data.</text>
</comment>
<gene>
    <name evidence="1" type="ORF">WMO40_14965</name>
</gene>
<organism evidence="1 2">
    <name type="scientific">Robertmurraya yapensis</name>
    <name type="common">ex Hitch et al 2024</name>
    <dbReference type="NCBI Taxonomy" id="3133160"/>
    <lineage>
        <taxon>Bacteria</taxon>
        <taxon>Bacillati</taxon>
        <taxon>Bacillota</taxon>
        <taxon>Bacilli</taxon>
        <taxon>Bacillales</taxon>
        <taxon>Bacillaceae</taxon>
        <taxon>Robertmurraya</taxon>
    </lineage>
</organism>
<protein>
    <submittedName>
        <fullName evidence="1">DUF58 domain-containing protein</fullName>
    </submittedName>
</protein>
<name>A0ACC6SD89_9BACI</name>
<keyword evidence="2" id="KW-1185">Reference proteome</keyword>
<reference evidence="1" key="1">
    <citation type="submission" date="2024-03" db="EMBL/GenBank/DDBJ databases">
        <title>Human intestinal bacterial collection.</title>
        <authorList>
            <person name="Pauvert C."/>
            <person name="Hitch T.C.A."/>
            <person name="Clavel T."/>
        </authorList>
    </citation>
    <scope>NUCLEOTIDE SEQUENCE</scope>
    <source>
        <strain evidence="1">CLA-AA-H227</strain>
    </source>
</reference>
<dbReference type="EMBL" id="JBBMEW010000013">
    <property type="protein sequence ID" value="MEQ2528004.1"/>
    <property type="molecule type" value="Genomic_DNA"/>
</dbReference>
<proteinExistence type="predicted"/>
<evidence type="ECO:0000313" key="2">
    <source>
        <dbReference type="Proteomes" id="UP001439875"/>
    </source>
</evidence>